<gene>
    <name evidence="3" type="ORF">N7U62_10270</name>
</gene>
<feature type="transmembrane region" description="Helical" evidence="1">
    <location>
        <begin position="6"/>
        <end position="24"/>
    </location>
</feature>
<dbReference type="PANTHER" id="PTHR34978:SF3">
    <property type="entry name" value="SLR0241 PROTEIN"/>
    <property type="match status" value="1"/>
</dbReference>
<keyword evidence="1" id="KW-1133">Transmembrane helix</keyword>
<protein>
    <recommendedName>
        <fullName evidence="2">Peptidase M56 domain-containing protein</fullName>
    </recommendedName>
</protein>
<keyword evidence="1" id="KW-0812">Transmembrane</keyword>
<dbReference type="Proteomes" id="UP001300692">
    <property type="component" value="Unassembled WGS sequence"/>
</dbReference>
<proteinExistence type="predicted"/>
<dbReference type="RefSeq" id="WP_264137877.1">
    <property type="nucleotide sequence ID" value="NZ_JAOYOD010000001.1"/>
</dbReference>
<evidence type="ECO:0000313" key="4">
    <source>
        <dbReference type="Proteomes" id="UP001300692"/>
    </source>
</evidence>
<feature type="domain" description="Peptidase M56" evidence="2">
    <location>
        <begin position="151"/>
        <end position="253"/>
    </location>
</feature>
<evidence type="ECO:0000256" key="1">
    <source>
        <dbReference type="SAM" id="Phobius"/>
    </source>
</evidence>
<dbReference type="EMBL" id="JAOYOD010000001">
    <property type="protein sequence ID" value="MCV9387050.1"/>
    <property type="molecule type" value="Genomic_DNA"/>
</dbReference>
<keyword evidence="1" id="KW-0472">Membrane</keyword>
<dbReference type="PANTHER" id="PTHR34978">
    <property type="entry name" value="POSSIBLE SENSOR-TRANSDUCER PROTEIN BLAR"/>
    <property type="match status" value="1"/>
</dbReference>
<accession>A0ABT3CTL8</accession>
<reference evidence="3 4" key="1">
    <citation type="submission" date="2022-10" db="EMBL/GenBank/DDBJ databases">
        <title>Comparative genomics and taxonomic characterization of three novel marine species of genus Reichenbachiella exhibiting antioxidant and polysaccharide degradation activities.</title>
        <authorList>
            <person name="Muhammad N."/>
            <person name="Lee Y.-J."/>
            <person name="Ko J."/>
            <person name="Kim S.-G."/>
        </authorList>
    </citation>
    <scope>NUCLEOTIDE SEQUENCE [LARGE SCALE GENOMIC DNA]</scope>
    <source>
        <strain evidence="3 4">ABR2-5</strain>
    </source>
</reference>
<evidence type="ECO:0000313" key="3">
    <source>
        <dbReference type="EMBL" id="MCV9387050.1"/>
    </source>
</evidence>
<feature type="transmembrane region" description="Helical" evidence="1">
    <location>
        <begin position="98"/>
        <end position="121"/>
    </location>
</feature>
<dbReference type="InterPro" id="IPR052173">
    <property type="entry name" value="Beta-lactam_resp_regulator"/>
</dbReference>
<name>A0ABT3CTL8_9BACT</name>
<sequence>MGWFIILIKSSLCLTICFIFYLLVVKRISDFGLRRFYLMAILIISHTLPFIHIEIPSRYQAIGERLLPLQVSEEQLLYPIARQVYSYPQVNDALQTSYLIVVGLLTILTLISLTQIVRMIYQNDKTDISGQRVIFHGGKQGPFSFLKWLFMPKNISYNDKSTQTIIKHEQVHIQQNHSVDILFVRLFQIIHWFNPIMYFLKREIELNLEFITDREVCKSISKKEYVHLLMNFHVARGFSLTGQFAGNSLKNRVYQLSSNFYFKKIFIPLLTIASFLIVTFNVTAFTSFYLEAERKTEIQKPAKCKCPDKTEEEEKDEGVIKYKDGKYGAIVTKE</sequence>
<feature type="transmembrane region" description="Helical" evidence="1">
    <location>
        <begin position="36"/>
        <end position="53"/>
    </location>
</feature>
<dbReference type="Pfam" id="PF05569">
    <property type="entry name" value="Peptidase_M56"/>
    <property type="match status" value="1"/>
</dbReference>
<organism evidence="3 4">
    <name type="scientific">Reichenbachiella ulvae</name>
    <dbReference type="NCBI Taxonomy" id="2980104"/>
    <lineage>
        <taxon>Bacteria</taxon>
        <taxon>Pseudomonadati</taxon>
        <taxon>Bacteroidota</taxon>
        <taxon>Cytophagia</taxon>
        <taxon>Cytophagales</taxon>
        <taxon>Reichenbachiellaceae</taxon>
        <taxon>Reichenbachiella</taxon>
    </lineage>
</organism>
<feature type="transmembrane region" description="Helical" evidence="1">
    <location>
        <begin position="265"/>
        <end position="290"/>
    </location>
</feature>
<keyword evidence="4" id="KW-1185">Reference proteome</keyword>
<dbReference type="InterPro" id="IPR008756">
    <property type="entry name" value="Peptidase_M56"/>
</dbReference>
<evidence type="ECO:0000259" key="2">
    <source>
        <dbReference type="Pfam" id="PF05569"/>
    </source>
</evidence>
<comment type="caution">
    <text evidence="3">The sequence shown here is derived from an EMBL/GenBank/DDBJ whole genome shotgun (WGS) entry which is preliminary data.</text>
</comment>